<keyword evidence="2" id="KW-0418">Kinase</keyword>
<dbReference type="InterPro" id="IPR022488">
    <property type="entry name" value="PPK2-related"/>
</dbReference>
<keyword evidence="3" id="KW-1185">Reference proteome</keyword>
<feature type="domain" description="Polyphosphate kinase-2-related" evidence="1">
    <location>
        <begin position="16"/>
        <end position="233"/>
    </location>
</feature>
<dbReference type="Gene3D" id="3.40.50.300">
    <property type="entry name" value="P-loop containing nucleotide triphosphate hydrolases"/>
    <property type="match status" value="1"/>
</dbReference>
<dbReference type="PANTHER" id="PTHR34383:SF3">
    <property type="entry name" value="POLYPHOSPHATE:AMP PHOSPHOTRANSFERASE"/>
    <property type="match status" value="1"/>
</dbReference>
<dbReference type="OrthoDB" id="9775224at2"/>
<proteinExistence type="predicted"/>
<evidence type="ECO:0000259" key="1">
    <source>
        <dbReference type="Pfam" id="PF03976"/>
    </source>
</evidence>
<dbReference type="EMBL" id="LAJY01000191">
    <property type="protein sequence ID" value="KJV09927.1"/>
    <property type="molecule type" value="Genomic_DNA"/>
</dbReference>
<evidence type="ECO:0000313" key="3">
    <source>
        <dbReference type="Proteomes" id="UP000033774"/>
    </source>
</evidence>
<reference evidence="2 3" key="1">
    <citation type="submission" date="2015-03" db="EMBL/GenBank/DDBJ databases">
        <title>Draft genome sequence of Elstera litoralis.</title>
        <authorList>
            <person name="Rahalkar M.C."/>
            <person name="Dhakephalkar P.K."/>
            <person name="Pore S.D."/>
            <person name="Arora P."/>
            <person name="Kapse N.G."/>
            <person name="Pandit P.S."/>
        </authorList>
    </citation>
    <scope>NUCLEOTIDE SEQUENCE [LARGE SCALE GENOMIC DNA]</scope>
    <source>
        <strain evidence="2 3">Dia-1</strain>
    </source>
</reference>
<dbReference type="InterPro" id="IPR027417">
    <property type="entry name" value="P-loop_NTPase"/>
</dbReference>
<dbReference type="AlphaFoldDB" id="A0A0F3ITI1"/>
<dbReference type="GO" id="GO:0016301">
    <property type="term" value="F:kinase activity"/>
    <property type="evidence" value="ECO:0007669"/>
    <property type="project" value="UniProtKB-KW"/>
</dbReference>
<dbReference type="PANTHER" id="PTHR34383">
    <property type="entry name" value="POLYPHOSPHATE:AMP PHOSPHOTRANSFERASE-RELATED"/>
    <property type="match status" value="1"/>
</dbReference>
<keyword evidence="2" id="KW-0808">Transferase</keyword>
<dbReference type="SUPFAM" id="SSF52540">
    <property type="entry name" value="P-loop containing nucleoside triphosphate hydrolases"/>
    <property type="match status" value="1"/>
</dbReference>
<dbReference type="Proteomes" id="UP000033774">
    <property type="component" value="Unassembled WGS sequence"/>
</dbReference>
<organism evidence="2 3">
    <name type="scientific">Elstera litoralis</name>
    <dbReference type="NCBI Taxonomy" id="552518"/>
    <lineage>
        <taxon>Bacteria</taxon>
        <taxon>Pseudomonadati</taxon>
        <taxon>Pseudomonadota</taxon>
        <taxon>Alphaproteobacteria</taxon>
        <taxon>Rhodospirillales</taxon>
        <taxon>Rhodospirillaceae</taxon>
        <taxon>Elstera</taxon>
    </lineage>
</organism>
<comment type="caution">
    <text evidence="2">The sequence shown here is derived from an EMBL/GenBank/DDBJ whole genome shotgun (WGS) entry which is preliminary data.</text>
</comment>
<dbReference type="RefSeq" id="WP_045775446.1">
    <property type="nucleotide sequence ID" value="NZ_LAJY01000191.1"/>
</dbReference>
<accession>A0A0F3ITI1</accession>
<dbReference type="Pfam" id="PF03976">
    <property type="entry name" value="PPK2"/>
    <property type="match status" value="1"/>
</dbReference>
<sequence length="279" mass="32042">MSRTRHLDAVDLSAKLDSDTYQKKLTRLQDKLMLIQQAYLGTHERAMIVFEGWDAAGKGGTIRCLSSVLDPRGFKVWPIAAPTPAEQANHYLHRFWTRLPAYGEISVFDRSWYGRVLVERVEGFAKPVAWRRAYDEINHFEALHAADGARIVKIFLHVSADVQRERFIRRIEDPLKRWKLTYEDIRNWRQRPAYEEAIEEMLKRTSTKDAPWHVVSANDKQHARVESLKLIADCLGKGIDTKPKPVPEELYAAAREHLGITLDTHAGHSGKAPKPETDL</sequence>
<gene>
    <name evidence="2" type="ORF">VZ95_08365</name>
</gene>
<evidence type="ECO:0000313" key="2">
    <source>
        <dbReference type="EMBL" id="KJV09927.1"/>
    </source>
</evidence>
<protein>
    <submittedName>
        <fullName evidence="2">Polyphosphate kinase</fullName>
    </submittedName>
</protein>
<name>A0A0F3ITI1_9PROT</name>